<feature type="region of interest" description="Disordered" evidence="1">
    <location>
        <begin position="29"/>
        <end position="89"/>
    </location>
</feature>
<dbReference type="PANTHER" id="PTHR37827">
    <property type="entry name" value="TUDOR DOMAIN-CONTAINING PROTEIN"/>
    <property type="match status" value="1"/>
</dbReference>
<dbReference type="CDD" id="cd00085">
    <property type="entry name" value="HNHc"/>
    <property type="match status" value="1"/>
</dbReference>
<feature type="compositionally biased region" description="Low complexity" evidence="1">
    <location>
        <begin position="44"/>
        <end position="56"/>
    </location>
</feature>
<dbReference type="InterPro" id="IPR003615">
    <property type="entry name" value="HNH_nuc"/>
</dbReference>
<organism evidence="2 3">
    <name type="scientific">Apiospora phragmitis</name>
    <dbReference type="NCBI Taxonomy" id="2905665"/>
    <lineage>
        <taxon>Eukaryota</taxon>
        <taxon>Fungi</taxon>
        <taxon>Dikarya</taxon>
        <taxon>Ascomycota</taxon>
        <taxon>Pezizomycotina</taxon>
        <taxon>Sordariomycetes</taxon>
        <taxon>Xylariomycetidae</taxon>
        <taxon>Amphisphaeriales</taxon>
        <taxon>Apiosporaceae</taxon>
        <taxon>Apiospora</taxon>
    </lineage>
</organism>
<reference evidence="2 3" key="1">
    <citation type="submission" date="2023-01" db="EMBL/GenBank/DDBJ databases">
        <title>Analysis of 21 Apiospora genomes using comparative genomics revels a genus with tremendous synthesis potential of carbohydrate active enzymes and secondary metabolites.</title>
        <authorList>
            <person name="Sorensen T."/>
        </authorList>
    </citation>
    <scope>NUCLEOTIDE SEQUENCE [LARGE SCALE GENOMIC DNA]</scope>
    <source>
        <strain evidence="2 3">CBS 135458</strain>
    </source>
</reference>
<dbReference type="RefSeq" id="XP_066717473.1">
    <property type="nucleotide sequence ID" value="XM_066858204.1"/>
</dbReference>
<accession>A0ABR1VG29</accession>
<proteinExistence type="predicted"/>
<evidence type="ECO:0008006" key="4">
    <source>
        <dbReference type="Google" id="ProtNLM"/>
    </source>
</evidence>
<keyword evidence="3" id="KW-1185">Reference proteome</keyword>
<sequence>MAGESEPEQDYQKNFDVFRDCLATVLIEKVSKPQPKARRRAKATSRATASASASAAHPNTAANNGTSESSNPGPPPSTAQDTTGGGDMTTAAEDLADFIDYIATEIYSSLPPDLQTLDHYIWKQDQKDDGPLQSRYTLPLTSSDVSGNILLPTLDPTVAESLHAYGLLAEATPDDLAAILLAPALTALLEAVTATPPPPSATKRAAQEAGCELCGRDWVPLTYHHLIPRFVHAKAVKRGWHRPEDLQSVAWLCAACHRAVHRFASHEDLARYYFTVDRLLEQDEIVQFAKWVTKMRWKGR</sequence>
<evidence type="ECO:0000313" key="2">
    <source>
        <dbReference type="EMBL" id="KAK8070179.1"/>
    </source>
</evidence>
<evidence type="ECO:0000256" key="1">
    <source>
        <dbReference type="SAM" id="MobiDB-lite"/>
    </source>
</evidence>
<dbReference type="Proteomes" id="UP001480595">
    <property type="component" value="Unassembled WGS sequence"/>
</dbReference>
<name>A0ABR1VG29_9PEZI</name>
<dbReference type="EMBL" id="JAQQWL010000006">
    <property type="protein sequence ID" value="KAK8070179.1"/>
    <property type="molecule type" value="Genomic_DNA"/>
</dbReference>
<comment type="caution">
    <text evidence="2">The sequence shown here is derived from an EMBL/GenBank/DDBJ whole genome shotgun (WGS) entry which is preliminary data.</text>
</comment>
<dbReference type="PANTHER" id="PTHR37827:SF1">
    <property type="entry name" value="HNH DOMAIN-CONTAINING PROTEIN"/>
    <property type="match status" value="1"/>
</dbReference>
<gene>
    <name evidence="2" type="ORF">PG994_006795</name>
</gene>
<evidence type="ECO:0000313" key="3">
    <source>
        <dbReference type="Proteomes" id="UP001480595"/>
    </source>
</evidence>
<protein>
    <recommendedName>
        <fullName evidence="4">HNH endonuclease</fullName>
    </recommendedName>
</protein>
<feature type="compositionally biased region" description="Low complexity" evidence="1">
    <location>
        <begin position="78"/>
        <end position="89"/>
    </location>
</feature>
<feature type="compositionally biased region" description="Polar residues" evidence="1">
    <location>
        <begin position="60"/>
        <end position="71"/>
    </location>
</feature>
<dbReference type="GeneID" id="92091267"/>